<dbReference type="Proteomes" id="UP000593842">
    <property type="component" value="Chromosome"/>
</dbReference>
<reference evidence="2" key="1">
    <citation type="submission" date="2020-09" db="EMBL/GenBank/DDBJ databases">
        <title>Complete genome sequencing of Faecalibacillus intestinalis strain 14EGH31.</title>
        <authorList>
            <person name="Sakamoto M."/>
            <person name="Murakami T."/>
            <person name="Mori H."/>
        </authorList>
    </citation>
    <scope>NUCLEOTIDE SEQUENCE [LARGE SCALE GENOMIC DNA]</scope>
    <source>
        <strain evidence="2">14EGH31</strain>
    </source>
</reference>
<evidence type="ECO:0000313" key="2">
    <source>
        <dbReference type="Proteomes" id="UP000593842"/>
    </source>
</evidence>
<evidence type="ECO:0000313" key="1">
    <source>
        <dbReference type="EMBL" id="BCL57430.1"/>
    </source>
</evidence>
<sequence>MFDYMGDDEIICKAIEKAIPKKPLTVFADSITLDGSIVGRTALVCPSCNSFLLERQNYCTKCGQVLDWKEIKGDY</sequence>
<dbReference type="KEGG" id="fit:Fi14EGH31_11420"/>
<dbReference type="RefSeq" id="WP_200765244.1">
    <property type="nucleotide sequence ID" value="NZ_AP024085.1"/>
</dbReference>
<dbReference type="AlphaFoldDB" id="A0A7I8E0Y5"/>
<organism evidence="1 2">
    <name type="scientific">Faecalibacillus intestinalis</name>
    <dbReference type="NCBI Taxonomy" id="1982626"/>
    <lineage>
        <taxon>Bacteria</taxon>
        <taxon>Bacillati</taxon>
        <taxon>Bacillota</taxon>
        <taxon>Erysipelotrichia</taxon>
        <taxon>Erysipelotrichales</taxon>
        <taxon>Coprobacillaceae</taxon>
        <taxon>Faecalibacillus</taxon>
    </lineage>
</organism>
<evidence type="ECO:0008006" key="3">
    <source>
        <dbReference type="Google" id="ProtNLM"/>
    </source>
</evidence>
<name>A0A7I8E0Y5_9FIRM</name>
<dbReference type="GeneID" id="70579576"/>
<protein>
    <recommendedName>
        <fullName evidence="3">Zinc ribbon domain-containing protein</fullName>
    </recommendedName>
</protein>
<dbReference type="EMBL" id="AP024085">
    <property type="protein sequence ID" value="BCL57430.1"/>
    <property type="molecule type" value="Genomic_DNA"/>
</dbReference>
<gene>
    <name evidence="1" type="ORF">Fi14EGH31_11420</name>
</gene>
<accession>A0A7I8E0Y5</accession>
<proteinExistence type="predicted"/>